<keyword evidence="3" id="KW-1185">Reference proteome</keyword>
<evidence type="ECO:0000256" key="1">
    <source>
        <dbReference type="SAM" id="MobiDB-lite"/>
    </source>
</evidence>
<evidence type="ECO:0008006" key="4">
    <source>
        <dbReference type="Google" id="ProtNLM"/>
    </source>
</evidence>
<name>A0ABP8RMD2_9PSEU</name>
<dbReference type="EMBL" id="BAABGT010000025">
    <property type="protein sequence ID" value="GAA4542447.1"/>
    <property type="molecule type" value="Genomic_DNA"/>
</dbReference>
<proteinExistence type="predicted"/>
<sequence length="188" mass="19618">MVSGEAPRIAPDVAAVPVYRASADESPFAVNTYVGTPILQADGSLFGSVRGFDPERGADALSEHGPLLDLLSSLSSSVLEADLRATETARQLETARRDSETDALTGLLNRRGRDRFVAREEAGCPGPSDTRRTRSSPASPGPGRRPTRRCTCRSGSGGPCVADALCNCPQGSRAAGVTGRARPATLLP</sequence>
<reference evidence="3" key="1">
    <citation type="journal article" date="2019" name="Int. J. Syst. Evol. Microbiol.">
        <title>The Global Catalogue of Microorganisms (GCM) 10K type strain sequencing project: providing services to taxonomists for standard genome sequencing and annotation.</title>
        <authorList>
            <consortium name="The Broad Institute Genomics Platform"/>
            <consortium name="The Broad Institute Genome Sequencing Center for Infectious Disease"/>
            <person name="Wu L."/>
            <person name="Ma J."/>
        </authorList>
    </citation>
    <scope>NUCLEOTIDE SEQUENCE [LARGE SCALE GENOMIC DNA]</scope>
    <source>
        <strain evidence="3">JCM 17906</strain>
    </source>
</reference>
<evidence type="ECO:0000313" key="3">
    <source>
        <dbReference type="Proteomes" id="UP001501598"/>
    </source>
</evidence>
<feature type="region of interest" description="Disordered" evidence="1">
    <location>
        <begin position="115"/>
        <end position="154"/>
    </location>
</feature>
<accession>A0ABP8RMD2</accession>
<comment type="caution">
    <text evidence="2">The sequence shown here is derived from an EMBL/GenBank/DDBJ whole genome shotgun (WGS) entry which is preliminary data.</text>
</comment>
<protein>
    <recommendedName>
        <fullName evidence="4">GAF domain-containing protein</fullName>
    </recommendedName>
</protein>
<evidence type="ECO:0000313" key="2">
    <source>
        <dbReference type="EMBL" id="GAA4542447.1"/>
    </source>
</evidence>
<gene>
    <name evidence="2" type="ORF">GCM10023175_17820</name>
</gene>
<organism evidence="2 3">
    <name type="scientific">Pseudonocardia xishanensis</name>
    <dbReference type="NCBI Taxonomy" id="630995"/>
    <lineage>
        <taxon>Bacteria</taxon>
        <taxon>Bacillati</taxon>
        <taxon>Actinomycetota</taxon>
        <taxon>Actinomycetes</taxon>
        <taxon>Pseudonocardiales</taxon>
        <taxon>Pseudonocardiaceae</taxon>
        <taxon>Pseudonocardia</taxon>
    </lineage>
</organism>
<feature type="compositionally biased region" description="Low complexity" evidence="1">
    <location>
        <begin position="135"/>
        <end position="144"/>
    </location>
</feature>
<dbReference type="Proteomes" id="UP001501598">
    <property type="component" value="Unassembled WGS sequence"/>
</dbReference>